<sequence>MENSKNIKRPTTGVEQPCCPSSSCDYQFSHPLNPLNSSAESIPNCLKDRRPDVTKISSQFITKLSNKSFKIKGKERTDSSTELGRITSEPRTKRKKHTPSRNIKDTTSTKVALYMYEDRDFV</sequence>
<reference evidence="2 3" key="1">
    <citation type="journal article" date="2023" name="Nucleic Acids Res.">
        <title>The hologenome of Daphnia magna reveals possible DNA methylation and microbiome-mediated evolution of the host genome.</title>
        <authorList>
            <person name="Chaturvedi A."/>
            <person name="Li X."/>
            <person name="Dhandapani V."/>
            <person name="Marshall H."/>
            <person name="Kissane S."/>
            <person name="Cuenca-Cambronero M."/>
            <person name="Asole G."/>
            <person name="Calvet F."/>
            <person name="Ruiz-Romero M."/>
            <person name="Marangio P."/>
            <person name="Guigo R."/>
            <person name="Rago D."/>
            <person name="Mirbahai L."/>
            <person name="Eastwood N."/>
            <person name="Colbourne J.K."/>
            <person name="Zhou J."/>
            <person name="Mallon E."/>
            <person name="Orsini L."/>
        </authorList>
    </citation>
    <scope>NUCLEOTIDE SEQUENCE [LARGE SCALE GENOMIC DNA]</scope>
    <source>
        <strain evidence="2">LRV0_1</strain>
    </source>
</reference>
<accession>A0ABQ9YPB8</accession>
<name>A0ABQ9YPB8_9CRUS</name>
<feature type="region of interest" description="Disordered" evidence="1">
    <location>
        <begin position="73"/>
        <end position="107"/>
    </location>
</feature>
<comment type="caution">
    <text evidence="2">The sequence shown here is derived from an EMBL/GenBank/DDBJ whole genome shotgun (WGS) entry which is preliminary data.</text>
</comment>
<keyword evidence="3" id="KW-1185">Reference proteome</keyword>
<protein>
    <submittedName>
        <fullName evidence="2">Uncharacterized protein</fullName>
    </submittedName>
</protein>
<evidence type="ECO:0000313" key="3">
    <source>
        <dbReference type="Proteomes" id="UP001234178"/>
    </source>
</evidence>
<gene>
    <name evidence="2" type="ORF">OUZ56_004170</name>
</gene>
<organism evidence="2 3">
    <name type="scientific">Daphnia magna</name>
    <dbReference type="NCBI Taxonomy" id="35525"/>
    <lineage>
        <taxon>Eukaryota</taxon>
        <taxon>Metazoa</taxon>
        <taxon>Ecdysozoa</taxon>
        <taxon>Arthropoda</taxon>
        <taxon>Crustacea</taxon>
        <taxon>Branchiopoda</taxon>
        <taxon>Diplostraca</taxon>
        <taxon>Cladocera</taxon>
        <taxon>Anomopoda</taxon>
        <taxon>Daphniidae</taxon>
        <taxon>Daphnia</taxon>
    </lineage>
</organism>
<evidence type="ECO:0000256" key="1">
    <source>
        <dbReference type="SAM" id="MobiDB-lite"/>
    </source>
</evidence>
<dbReference type="Proteomes" id="UP001234178">
    <property type="component" value="Unassembled WGS sequence"/>
</dbReference>
<dbReference type="EMBL" id="JAOYFB010000001">
    <property type="protein sequence ID" value="KAK4002335.1"/>
    <property type="molecule type" value="Genomic_DNA"/>
</dbReference>
<evidence type="ECO:0000313" key="2">
    <source>
        <dbReference type="EMBL" id="KAK4002335.1"/>
    </source>
</evidence>
<proteinExistence type="predicted"/>